<dbReference type="Pfam" id="PF00168">
    <property type="entry name" value="C2"/>
    <property type="match status" value="2"/>
</dbReference>
<evidence type="ECO:0000256" key="1">
    <source>
        <dbReference type="ARBA" id="ARBA00004167"/>
    </source>
</evidence>
<dbReference type="OrthoDB" id="10059618at2759"/>
<dbReference type="PANTHER" id="PTHR12546:SF33">
    <property type="entry name" value="SPERM VESICLE FUSION PROTEIN FER-1"/>
    <property type="match status" value="1"/>
</dbReference>
<protein>
    <submittedName>
        <fullName evidence="7">Putative dysferlin-like</fullName>
    </submittedName>
</protein>
<evidence type="ECO:0000313" key="8">
    <source>
        <dbReference type="Proteomes" id="UP000283509"/>
    </source>
</evidence>
<evidence type="ECO:0000256" key="4">
    <source>
        <dbReference type="ARBA" id="ARBA00022989"/>
    </source>
</evidence>
<feature type="domain" description="C2" evidence="6">
    <location>
        <begin position="1"/>
        <end position="108"/>
    </location>
</feature>
<dbReference type="GO" id="GO:0016020">
    <property type="term" value="C:membrane"/>
    <property type="evidence" value="ECO:0007669"/>
    <property type="project" value="UniProtKB-SubCell"/>
</dbReference>
<dbReference type="GO" id="GO:0007009">
    <property type="term" value="P:plasma membrane organization"/>
    <property type="evidence" value="ECO:0007669"/>
    <property type="project" value="TreeGrafter"/>
</dbReference>
<reference evidence="7 8" key="2">
    <citation type="submission" date="2019-01" db="EMBL/GenBank/DDBJ databases">
        <title>The decoding of complex shrimp genome reveals the adaptation for benthos swimmer, frequently molting mechanism and breeding impact on genome.</title>
        <authorList>
            <person name="Sun Y."/>
            <person name="Gao Y."/>
            <person name="Yu Y."/>
        </authorList>
    </citation>
    <scope>NUCLEOTIDE SEQUENCE [LARGE SCALE GENOMIC DNA]</scope>
    <source>
        <tissue evidence="7">Muscle</tissue>
    </source>
</reference>
<dbReference type="GO" id="GO:0061025">
    <property type="term" value="P:membrane fusion"/>
    <property type="evidence" value="ECO:0007669"/>
    <property type="project" value="TreeGrafter"/>
</dbReference>
<dbReference type="PROSITE" id="PS50004">
    <property type="entry name" value="C2"/>
    <property type="match status" value="1"/>
</dbReference>
<proteinExistence type="predicted"/>
<name>A0A423SU24_PENVA</name>
<evidence type="ECO:0000256" key="3">
    <source>
        <dbReference type="ARBA" id="ARBA00022737"/>
    </source>
</evidence>
<dbReference type="InterPro" id="IPR037725">
    <property type="entry name" value="C2F_Ferlin"/>
</dbReference>
<dbReference type="InterPro" id="IPR037721">
    <property type="entry name" value="Ferlin"/>
</dbReference>
<keyword evidence="8" id="KW-1185">Reference proteome</keyword>
<keyword evidence="2" id="KW-0812">Transmembrane</keyword>
<evidence type="ECO:0000256" key="5">
    <source>
        <dbReference type="ARBA" id="ARBA00023136"/>
    </source>
</evidence>
<dbReference type="Gene3D" id="2.60.40.150">
    <property type="entry name" value="C2 domain"/>
    <property type="match status" value="1"/>
</dbReference>
<dbReference type="InterPro" id="IPR000008">
    <property type="entry name" value="C2_dom"/>
</dbReference>
<dbReference type="CDD" id="cd08374">
    <property type="entry name" value="C2F_Ferlin"/>
    <property type="match status" value="1"/>
</dbReference>
<comment type="subcellular location">
    <subcellularLocation>
        <location evidence="1">Membrane</location>
        <topology evidence="1">Single-pass membrane protein</topology>
    </subcellularLocation>
</comment>
<keyword evidence="5" id="KW-0472">Membrane</keyword>
<dbReference type="EMBL" id="QCYY01002783">
    <property type="protein sequence ID" value="ROT67671.1"/>
    <property type="molecule type" value="Genomic_DNA"/>
</dbReference>
<keyword evidence="3" id="KW-0677">Repeat</keyword>
<evidence type="ECO:0000256" key="2">
    <source>
        <dbReference type="ARBA" id="ARBA00022692"/>
    </source>
</evidence>
<comment type="caution">
    <text evidence="7">The sequence shown here is derived from an EMBL/GenBank/DDBJ whole genome shotgun (WGS) entry which is preliminary data.</text>
</comment>
<dbReference type="Proteomes" id="UP000283509">
    <property type="component" value="Unassembled WGS sequence"/>
</dbReference>
<dbReference type="AlphaFoldDB" id="A0A423SU24"/>
<organism evidence="7 8">
    <name type="scientific">Penaeus vannamei</name>
    <name type="common">Whiteleg shrimp</name>
    <name type="synonym">Litopenaeus vannamei</name>
    <dbReference type="NCBI Taxonomy" id="6689"/>
    <lineage>
        <taxon>Eukaryota</taxon>
        <taxon>Metazoa</taxon>
        <taxon>Ecdysozoa</taxon>
        <taxon>Arthropoda</taxon>
        <taxon>Crustacea</taxon>
        <taxon>Multicrustacea</taxon>
        <taxon>Malacostraca</taxon>
        <taxon>Eumalacostraca</taxon>
        <taxon>Eucarida</taxon>
        <taxon>Decapoda</taxon>
        <taxon>Dendrobranchiata</taxon>
        <taxon>Penaeoidea</taxon>
        <taxon>Penaeidae</taxon>
        <taxon>Penaeus</taxon>
    </lineage>
</organism>
<accession>A0A423SU24</accession>
<dbReference type="STRING" id="6689.A0A423SU24"/>
<dbReference type="PANTHER" id="PTHR12546">
    <property type="entry name" value="FER-1-LIKE"/>
    <property type="match status" value="1"/>
</dbReference>
<gene>
    <name evidence="7" type="ORF">C7M84_014236</name>
</gene>
<keyword evidence="4" id="KW-1133">Transmembrane helix</keyword>
<evidence type="ECO:0000259" key="6">
    <source>
        <dbReference type="PROSITE" id="PS50004"/>
    </source>
</evidence>
<dbReference type="InterPro" id="IPR035892">
    <property type="entry name" value="C2_domain_sf"/>
</dbReference>
<dbReference type="SUPFAM" id="SSF49562">
    <property type="entry name" value="C2 domain (Calcium/lipid-binding domain, CaLB)"/>
    <property type="match status" value="1"/>
</dbReference>
<sequence>MSDVYVKGWLQGTKNVQKTDIHYRCMDGEANFNWRFVYELDMMEAEQMMVVEHKEHPWSLHTTQERRPPQLTLQLWDNDLILRDDYLSEMTLDLCRMPKPAKRVGAVGPEQVPQMQGDGDANSVAITLLDDHSTAVNLFEAKRLYGFFPFVRVSEGITEIAETAATGEQLISLRCRTRPL</sequence>
<evidence type="ECO:0000313" key="7">
    <source>
        <dbReference type="EMBL" id="ROT67671.1"/>
    </source>
</evidence>
<reference evidence="7 8" key="1">
    <citation type="submission" date="2018-04" db="EMBL/GenBank/DDBJ databases">
        <authorList>
            <person name="Zhang X."/>
            <person name="Yuan J."/>
            <person name="Li F."/>
            <person name="Xiang J."/>
        </authorList>
    </citation>
    <scope>NUCLEOTIDE SEQUENCE [LARGE SCALE GENOMIC DNA]</scope>
    <source>
        <tissue evidence="7">Muscle</tissue>
    </source>
</reference>